<dbReference type="EC" id="2.5.1.18" evidence="1"/>
<keyword evidence="2" id="KW-0808">Transferase</keyword>
<sequence>MSTISVSDLVEVCVKAPITYSDKLGDYVITKLLEEKYPGPSLEVPPEKASVGSKIFSTFIGFLKSKDLSDGTEQTLLTELTMFNDYIK</sequence>
<dbReference type="PANTHER" id="PTHR44420:SF1">
    <property type="entry name" value="GLUTATHIONE S-TRANSFERASE DHAR3, CHLOROPLASTIC"/>
    <property type="match status" value="1"/>
</dbReference>
<keyword evidence="5" id="KW-1185">Reference proteome</keyword>
<comment type="catalytic activity">
    <reaction evidence="3">
        <text>RX + glutathione = an S-substituted glutathione + a halide anion + H(+)</text>
        <dbReference type="Rhea" id="RHEA:16437"/>
        <dbReference type="ChEBI" id="CHEBI:15378"/>
        <dbReference type="ChEBI" id="CHEBI:16042"/>
        <dbReference type="ChEBI" id="CHEBI:17792"/>
        <dbReference type="ChEBI" id="CHEBI:57925"/>
        <dbReference type="ChEBI" id="CHEBI:90779"/>
        <dbReference type="EC" id="2.5.1.18"/>
    </reaction>
</comment>
<dbReference type="Proteomes" id="UP000631114">
    <property type="component" value="Unassembled WGS sequence"/>
</dbReference>
<dbReference type="AlphaFoldDB" id="A0A835M422"/>
<dbReference type="InterPro" id="IPR044627">
    <property type="entry name" value="DHAR1/2/3/4"/>
</dbReference>
<evidence type="ECO:0000256" key="2">
    <source>
        <dbReference type="ARBA" id="ARBA00022679"/>
    </source>
</evidence>
<dbReference type="GO" id="GO:0004364">
    <property type="term" value="F:glutathione transferase activity"/>
    <property type="evidence" value="ECO:0007669"/>
    <property type="project" value="UniProtKB-EC"/>
</dbReference>
<dbReference type="EMBL" id="JADFTS010000002">
    <property type="protein sequence ID" value="KAF9618863.1"/>
    <property type="molecule type" value="Genomic_DNA"/>
</dbReference>
<protein>
    <recommendedName>
        <fullName evidence="1">glutathione transferase</fullName>
        <ecNumber evidence="1">2.5.1.18</ecNumber>
    </recommendedName>
</protein>
<evidence type="ECO:0000256" key="1">
    <source>
        <dbReference type="ARBA" id="ARBA00012452"/>
    </source>
</evidence>
<organism evidence="4 5">
    <name type="scientific">Coptis chinensis</name>
    <dbReference type="NCBI Taxonomy" id="261450"/>
    <lineage>
        <taxon>Eukaryota</taxon>
        <taxon>Viridiplantae</taxon>
        <taxon>Streptophyta</taxon>
        <taxon>Embryophyta</taxon>
        <taxon>Tracheophyta</taxon>
        <taxon>Spermatophyta</taxon>
        <taxon>Magnoliopsida</taxon>
        <taxon>Ranunculales</taxon>
        <taxon>Ranunculaceae</taxon>
        <taxon>Coptidoideae</taxon>
        <taxon>Coptis</taxon>
    </lineage>
</organism>
<dbReference type="OrthoDB" id="1935530at2759"/>
<evidence type="ECO:0000313" key="4">
    <source>
        <dbReference type="EMBL" id="KAF9618863.1"/>
    </source>
</evidence>
<dbReference type="GO" id="GO:0045174">
    <property type="term" value="F:glutathione dehydrogenase (ascorbate) activity"/>
    <property type="evidence" value="ECO:0007669"/>
    <property type="project" value="InterPro"/>
</dbReference>
<evidence type="ECO:0000256" key="3">
    <source>
        <dbReference type="ARBA" id="ARBA00047960"/>
    </source>
</evidence>
<dbReference type="GO" id="GO:0033355">
    <property type="term" value="P:ascorbate glutathione cycle"/>
    <property type="evidence" value="ECO:0007669"/>
    <property type="project" value="InterPro"/>
</dbReference>
<accession>A0A835M422</accession>
<dbReference type="Gene3D" id="1.20.1050.10">
    <property type="match status" value="1"/>
</dbReference>
<name>A0A835M422_9MAGN</name>
<gene>
    <name evidence="4" type="ORF">IFM89_002731</name>
</gene>
<evidence type="ECO:0000313" key="5">
    <source>
        <dbReference type="Proteomes" id="UP000631114"/>
    </source>
</evidence>
<reference evidence="4 5" key="1">
    <citation type="submission" date="2020-10" db="EMBL/GenBank/DDBJ databases">
        <title>The Coptis chinensis genome and diversification of protoberbering-type alkaloids.</title>
        <authorList>
            <person name="Wang B."/>
            <person name="Shu S."/>
            <person name="Song C."/>
            <person name="Liu Y."/>
        </authorList>
    </citation>
    <scope>NUCLEOTIDE SEQUENCE [LARGE SCALE GENOMIC DNA]</scope>
    <source>
        <strain evidence="4">HL-2020</strain>
        <tissue evidence="4">Leaf</tissue>
    </source>
</reference>
<dbReference type="PANTHER" id="PTHR44420">
    <property type="entry name" value="GLUTATHIONE S-TRANSFERASE DHAR2-RELATED"/>
    <property type="match status" value="1"/>
</dbReference>
<comment type="caution">
    <text evidence="4">The sequence shown here is derived from an EMBL/GenBank/DDBJ whole genome shotgun (WGS) entry which is preliminary data.</text>
</comment>
<proteinExistence type="predicted"/>